<dbReference type="InterPro" id="IPR050834">
    <property type="entry name" value="Glycosyltransf_2"/>
</dbReference>
<feature type="domain" description="Glycosyltransferase 2-like" evidence="1">
    <location>
        <begin position="5"/>
        <end position="135"/>
    </location>
</feature>
<reference evidence="2" key="1">
    <citation type="submission" date="2022-02" db="EMBL/GenBank/DDBJ databases">
        <title>Vibrio sp. nov., a new bacterium isolated from Bohai sea, China.</title>
        <authorList>
            <person name="Yuan Y."/>
        </authorList>
    </citation>
    <scope>NUCLEOTIDE SEQUENCE</scope>
    <source>
        <strain evidence="2">DBSS07</strain>
    </source>
</reference>
<gene>
    <name evidence="2" type="ORF">MD483_20990</name>
</gene>
<evidence type="ECO:0000259" key="1">
    <source>
        <dbReference type="Pfam" id="PF00535"/>
    </source>
</evidence>
<keyword evidence="2" id="KW-0328">Glycosyltransferase</keyword>
<dbReference type="GO" id="GO:0016757">
    <property type="term" value="F:glycosyltransferase activity"/>
    <property type="evidence" value="ECO:0007669"/>
    <property type="project" value="UniProtKB-KW"/>
</dbReference>
<evidence type="ECO:0000313" key="2">
    <source>
        <dbReference type="EMBL" id="MCW8336290.1"/>
    </source>
</evidence>
<evidence type="ECO:0000313" key="3">
    <source>
        <dbReference type="Proteomes" id="UP001155586"/>
    </source>
</evidence>
<dbReference type="EC" id="2.4.-.-" evidence="2"/>
<keyword evidence="3" id="KW-1185">Reference proteome</keyword>
<dbReference type="PANTHER" id="PTHR43685:SF2">
    <property type="entry name" value="GLYCOSYLTRANSFERASE 2-LIKE DOMAIN-CONTAINING PROTEIN"/>
    <property type="match status" value="1"/>
</dbReference>
<dbReference type="InterPro" id="IPR029044">
    <property type="entry name" value="Nucleotide-diphossugar_trans"/>
</dbReference>
<dbReference type="Pfam" id="PF00535">
    <property type="entry name" value="Glycos_transf_2"/>
    <property type="match status" value="1"/>
</dbReference>
<sequence>MNKVSVIIPTYNCKQYLNKALSSVVEQSHRDLEVIVIDDNSNDGSDELLLYWASVDSRIKVLNQPGLGASMARNIGIAQATGDYIAFLDADDFWLPNKIADQLELHQFYPEIALSFTNYNHLTESYQEIIDCFGYWDKFQSETRRFLLLEQPLDFIIANNIIGTSTVMVRADVLKQMKPFDSNFTYCEDWELWLRICEKHSVAALNSVKTGYLMRQGSQTQSHEKRLANLACIENILEKYQGYTHSQRPIRIAQARLLEGYADYHRELSQHLTAMKLQCRSMFAHPQPRKLRSILGDCKRSLLTLTPACR</sequence>
<dbReference type="PANTHER" id="PTHR43685">
    <property type="entry name" value="GLYCOSYLTRANSFERASE"/>
    <property type="match status" value="1"/>
</dbReference>
<dbReference type="Proteomes" id="UP001155586">
    <property type="component" value="Unassembled WGS sequence"/>
</dbReference>
<dbReference type="EMBL" id="JAKRRX010000206">
    <property type="protein sequence ID" value="MCW8336290.1"/>
    <property type="molecule type" value="Genomic_DNA"/>
</dbReference>
<dbReference type="AlphaFoldDB" id="A0A9X3CK31"/>
<keyword evidence="2" id="KW-0808">Transferase</keyword>
<protein>
    <submittedName>
        <fullName evidence="2">Glycosyltransferase</fullName>
        <ecNumber evidence="2">2.4.-.-</ecNumber>
    </submittedName>
</protein>
<name>A0A9X3CK31_9VIBR</name>
<organism evidence="2 3">
    <name type="scientific">Vibrio paucivorans</name>
    <dbReference type="NCBI Taxonomy" id="2829489"/>
    <lineage>
        <taxon>Bacteria</taxon>
        <taxon>Pseudomonadati</taxon>
        <taxon>Pseudomonadota</taxon>
        <taxon>Gammaproteobacteria</taxon>
        <taxon>Vibrionales</taxon>
        <taxon>Vibrionaceae</taxon>
        <taxon>Vibrio</taxon>
    </lineage>
</organism>
<dbReference type="Gene3D" id="3.90.550.10">
    <property type="entry name" value="Spore Coat Polysaccharide Biosynthesis Protein SpsA, Chain A"/>
    <property type="match status" value="1"/>
</dbReference>
<dbReference type="SUPFAM" id="SSF53448">
    <property type="entry name" value="Nucleotide-diphospho-sugar transferases"/>
    <property type="match status" value="1"/>
</dbReference>
<dbReference type="RefSeq" id="WP_265689366.1">
    <property type="nucleotide sequence ID" value="NZ_JAKRRX010000206.1"/>
</dbReference>
<comment type="caution">
    <text evidence="2">The sequence shown here is derived from an EMBL/GenBank/DDBJ whole genome shotgun (WGS) entry which is preliminary data.</text>
</comment>
<dbReference type="CDD" id="cd00761">
    <property type="entry name" value="Glyco_tranf_GTA_type"/>
    <property type="match status" value="1"/>
</dbReference>
<dbReference type="InterPro" id="IPR001173">
    <property type="entry name" value="Glyco_trans_2-like"/>
</dbReference>
<accession>A0A9X3CK31</accession>
<proteinExistence type="predicted"/>